<reference evidence="2 3" key="1">
    <citation type="journal article" date="2024" name="Nat. Commun.">
        <title>Phylogenomics reveals the evolutionary origins of lichenization in chlorophyte algae.</title>
        <authorList>
            <person name="Puginier C."/>
            <person name="Libourel C."/>
            <person name="Otte J."/>
            <person name="Skaloud P."/>
            <person name="Haon M."/>
            <person name="Grisel S."/>
            <person name="Petersen M."/>
            <person name="Berrin J.G."/>
            <person name="Delaux P.M."/>
            <person name="Dal Grande F."/>
            <person name="Keller J."/>
        </authorList>
    </citation>
    <scope>NUCLEOTIDE SEQUENCE [LARGE SCALE GENOMIC DNA]</scope>
    <source>
        <strain evidence="2 3">SAG 2036</strain>
    </source>
</reference>
<name>A0AAW1NT90_9CHLO</name>
<dbReference type="Proteomes" id="UP001465755">
    <property type="component" value="Unassembled WGS sequence"/>
</dbReference>
<dbReference type="InterPro" id="IPR050951">
    <property type="entry name" value="Retrovirus_Pol_polyprotein"/>
</dbReference>
<keyword evidence="3" id="KW-1185">Reference proteome</keyword>
<dbReference type="InterPro" id="IPR036397">
    <property type="entry name" value="RNaseH_sf"/>
</dbReference>
<dbReference type="GO" id="GO:0003676">
    <property type="term" value="F:nucleic acid binding"/>
    <property type="evidence" value="ECO:0007669"/>
    <property type="project" value="InterPro"/>
</dbReference>
<dbReference type="AlphaFoldDB" id="A0AAW1NT90"/>
<organism evidence="2 3">
    <name type="scientific">Symbiochloris irregularis</name>
    <dbReference type="NCBI Taxonomy" id="706552"/>
    <lineage>
        <taxon>Eukaryota</taxon>
        <taxon>Viridiplantae</taxon>
        <taxon>Chlorophyta</taxon>
        <taxon>core chlorophytes</taxon>
        <taxon>Trebouxiophyceae</taxon>
        <taxon>Trebouxiales</taxon>
        <taxon>Trebouxiaceae</taxon>
        <taxon>Symbiochloris</taxon>
    </lineage>
</organism>
<evidence type="ECO:0000259" key="1">
    <source>
        <dbReference type="PROSITE" id="PS50994"/>
    </source>
</evidence>
<dbReference type="PROSITE" id="PS50994">
    <property type="entry name" value="INTEGRASE"/>
    <property type="match status" value="1"/>
</dbReference>
<accession>A0AAW1NT90</accession>
<evidence type="ECO:0000313" key="3">
    <source>
        <dbReference type="Proteomes" id="UP001465755"/>
    </source>
</evidence>
<dbReference type="GO" id="GO:0015074">
    <property type="term" value="P:DNA integration"/>
    <property type="evidence" value="ECO:0007669"/>
    <property type="project" value="InterPro"/>
</dbReference>
<dbReference type="Pfam" id="PF00665">
    <property type="entry name" value="rve"/>
    <property type="match status" value="1"/>
</dbReference>
<gene>
    <name evidence="2" type="ORF">WJX73_008219</name>
</gene>
<feature type="domain" description="Integrase catalytic" evidence="1">
    <location>
        <begin position="1"/>
        <end position="151"/>
    </location>
</feature>
<dbReference type="PANTHER" id="PTHR37984">
    <property type="entry name" value="PROTEIN CBG26694"/>
    <property type="match status" value="1"/>
</dbReference>
<comment type="caution">
    <text evidence="2">The sequence shown here is derived from an EMBL/GenBank/DDBJ whole genome shotgun (WGS) entry which is preliminary data.</text>
</comment>
<protein>
    <recommendedName>
        <fullName evidence="1">Integrase catalytic domain-containing protein</fullName>
    </recommendedName>
</protein>
<dbReference type="FunFam" id="3.30.420.10:FF:000032">
    <property type="entry name" value="Retrovirus-related Pol polyprotein from transposon 297-like Protein"/>
    <property type="match status" value="1"/>
</dbReference>
<dbReference type="PANTHER" id="PTHR37984:SF5">
    <property type="entry name" value="PROTEIN NYNRIN-LIKE"/>
    <property type="match status" value="1"/>
</dbReference>
<sequence length="254" mass="28846">MDFVGPLPTTTRKHDYILVVVDRLSKMAHFLPCKSDIDGPGVAQLFVDRIWSLHGLPKSVVTDRGRQFLNEFNTALCQLIGTKHAVSSAYHPETDGQTERVNRVLGEMLRHYTNWKYDDWDLQLPLVEFAHNNARSTATNMSPFYCCYGKHPRTPLSAVIDHATQAWESDPQNNSKFLSAQEFLTDKRDIVKMAQAAMESARQRMIKQEDPKRKALIFSVGDQVSLKTKHLGISTLPSAKLFQRWLGPFTVSKS</sequence>
<dbReference type="InterPro" id="IPR001584">
    <property type="entry name" value="Integrase_cat-core"/>
</dbReference>
<dbReference type="Gene3D" id="3.30.420.10">
    <property type="entry name" value="Ribonuclease H-like superfamily/Ribonuclease H"/>
    <property type="match status" value="1"/>
</dbReference>
<dbReference type="SUPFAM" id="SSF53098">
    <property type="entry name" value="Ribonuclease H-like"/>
    <property type="match status" value="1"/>
</dbReference>
<dbReference type="EMBL" id="JALJOQ010000175">
    <property type="protein sequence ID" value="KAK9791591.1"/>
    <property type="molecule type" value="Genomic_DNA"/>
</dbReference>
<evidence type="ECO:0000313" key="2">
    <source>
        <dbReference type="EMBL" id="KAK9791591.1"/>
    </source>
</evidence>
<dbReference type="InterPro" id="IPR012337">
    <property type="entry name" value="RNaseH-like_sf"/>
</dbReference>
<proteinExistence type="predicted"/>